<keyword evidence="3" id="KW-0689">Ribosomal protein</keyword>
<dbReference type="STRING" id="97972.A0A2V1D1S0"/>
<evidence type="ECO:0000256" key="7">
    <source>
        <dbReference type="ARBA" id="ARBA00023274"/>
    </source>
</evidence>
<evidence type="ECO:0000256" key="4">
    <source>
        <dbReference type="ARBA" id="ARBA00023015"/>
    </source>
</evidence>
<keyword evidence="5" id="KW-0496">Mitochondrion</keyword>
<dbReference type="GO" id="GO:0005840">
    <property type="term" value="C:ribosome"/>
    <property type="evidence" value="ECO:0007669"/>
    <property type="project" value="UniProtKB-KW"/>
</dbReference>
<evidence type="ECO:0000256" key="6">
    <source>
        <dbReference type="ARBA" id="ARBA00023163"/>
    </source>
</evidence>
<protein>
    <recommendedName>
        <fullName evidence="8">Large ribosomal subunit protein mL67</fullName>
    </recommendedName>
</protein>
<dbReference type="OrthoDB" id="5333655at2759"/>
<accession>A0A2V1D1S0</accession>
<comment type="subcellular location">
    <subcellularLocation>
        <location evidence="1">Mitochondrion</location>
    </subcellularLocation>
</comment>
<dbReference type="GO" id="GO:1990904">
    <property type="term" value="C:ribonucleoprotein complex"/>
    <property type="evidence" value="ECO:0007669"/>
    <property type="project" value="UniProtKB-KW"/>
</dbReference>
<proteinExistence type="inferred from homology"/>
<comment type="similarity">
    <text evidence="2">Belongs to the mitochondrion-specific ribosomal protein mL67 family.</text>
</comment>
<keyword evidence="10" id="KW-1185">Reference proteome</keyword>
<evidence type="ECO:0000256" key="8">
    <source>
        <dbReference type="ARBA" id="ARBA00035185"/>
    </source>
</evidence>
<keyword evidence="7" id="KW-0687">Ribonucleoprotein</keyword>
<evidence type="ECO:0000256" key="2">
    <source>
        <dbReference type="ARBA" id="ARBA00010741"/>
    </source>
</evidence>
<evidence type="ECO:0000256" key="5">
    <source>
        <dbReference type="ARBA" id="ARBA00023128"/>
    </source>
</evidence>
<dbReference type="Proteomes" id="UP000244855">
    <property type="component" value="Unassembled WGS sequence"/>
</dbReference>
<keyword evidence="6" id="KW-0804">Transcription</keyword>
<keyword evidence="4" id="KW-0805">Transcription regulation</keyword>
<dbReference type="AlphaFoldDB" id="A0A2V1D1S0"/>
<name>A0A2V1D1S0_9PLEO</name>
<dbReference type="EMBL" id="KZ805752">
    <property type="protein sequence ID" value="PVH91935.1"/>
    <property type="molecule type" value="Genomic_DNA"/>
</dbReference>
<gene>
    <name evidence="9" type="ORF">DM02DRAFT_606007</name>
</gene>
<dbReference type="InterPro" id="IPR024629">
    <property type="entry name" value="Ribosomal_mL67"/>
</dbReference>
<organism evidence="9 10">
    <name type="scientific">Periconia macrospinosa</name>
    <dbReference type="NCBI Taxonomy" id="97972"/>
    <lineage>
        <taxon>Eukaryota</taxon>
        <taxon>Fungi</taxon>
        <taxon>Dikarya</taxon>
        <taxon>Ascomycota</taxon>
        <taxon>Pezizomycotina</taxon>
        <taxon>Dothideomycetes</taxon>
        <taxon>Pleosporomycetidae</taxon>
        <taxon>Pleosporales</taxon>
        <taxon>Massarineae</taxon>
        <taxon>Periconiaceae</taxon>
        <taxon>Periconia</taxon>
    </lineage>
</organism>
<evidence type="ECO:0000256" key="1">
    <source>
        <dbReference type="ARBA" id="ARBA00004173"/>
    </source>
</evidence>
<evidence type="ECO:0000313" key="10">
    <source>
        <dbReference type="Proteomes" id="UP000244855"/>
    </source>
</evidence>
<evidence type="ECO:0000256" key="3">
    <source>
        <dbReference type="ARBA" id="ARBA00022980"/>
    </source>
</evidence>
<dbReference type="GO" id="GO:0003735">
    <property type="term" value="F:structural constituent of ribosome"/>
    <property type="evidence" value="ECO:0007669"/>
    <property type="project" value="TreeGrafter"/>
</dbReference>
<sequence length="514" mass="59704">MPRNLARLRFRAPRSLPKPLDLSRPEALLAKPDVLAQQLSKHVRQISKPLTPLAVRTVLDPGWKRQPAKKTKTKALPLKPLSLRDLVDPDRKAKHGTIIYVFRNDKSNQVIYSLSEMMENYHLEQLPFMGKHSKPPVLRPDEWLPYFVVKFPTPEQGHQAFRKLREYRKLHETTWDKTHPQWLKLSKEKRMKKIMDQAANSVADLAAILKHQEKQAKLMRKTLDEHHARTTALLQKRWHEINELAAMSTAKDRRDGDSVKWLNTQISNLTWQQGLKHNQDDVNQRRLETAKRSHEIRLRKIEFAQRKSQQFKEWEEKLSKQATLANEPGAEERLAELKEDHAILKEDLANPDPENPPTPEEIEADRAKMKETHTQIQRLEAAFTAKDQLDNQTHYIFRTILPRQLKKEPPQPFSMDGVTVSWADLRDLEYVGAWPRKVVMDILPIKNIRQDVAFLTQNEYNAVVEDEVSTLLRQQGIDYDHGEARNEVPAAAKKMSVLDSVSKLNPFAKRVEAA</sequence>
<evidence type="ECO:0000313" key="9">
    <source>
        <dbReference type="EMBL" id="PVH91935.1"/>
    </source>
</evidence>
<dbReference type="GO" id="GO:0000150">
    <property type="term" value="F:DNA strand exchange activity"/>
    <property type="evidence" value="ECO:0007669"/>
    <property type="project" value="InterPro"/>
</dbReference>
<dbReference type="GO" id="GO:0005739">
    <property type="term" value="C:mitochondrion"/>
    <property type="evidence" value="ECO:0007669"/>
    <property type="project" value="UniProtKB-SubCell"/>
</dbReference>
<dbReference type="PANTHER" id="PTHR28184:SF1">
    <property type="entry name" value="LARGE RIBOSOMAL SUBUNIT PROTEIN ML67"/>
    <property type="match status" value="1"/>
</dbReference>
<reference evidence="9 10" key="1">
    <citation type="journal article" date="2018" name="Sci. Rep.">
        <title>Comparative genomics provides insights into the lifestyle and reveals functional heterogeneity of dark septate endophytic fungi.</title>
        <authorList>
            <person name="Knapp D.G."/>
            <person name="Nemeth J.B."/>
            <person name="Barry K."/>
            <person name="Hainaut M."/>
            <person name="Henrissat B."/>
            <person name="Johnson J."/>
            <person name="Kuo A."/>
            <person name="Lim J.H.P."/>
            <person name="Lipzen A."/>
            <person name="Nolan M."/>
            <person name="Ohm R.A."/>
            <person name="Tamas L."/>
            <person name="Grigoriev I.V."/>
            <person name="Spatafora J.W."/>
            <person name="Nagy L.G."/>
            <person name="Kovacs G.M."/>
        </authorList>
    </citation>
    <scope>NUCLEOTIDE SEQUENCE [LARGE SCALE GENOMIC DNA]</scope>
    <source>
        <strain evidence="9 10">DSE2036</strain>
    </source>
</reference>
<dbReference type="Pfam" id="PF12829">
    <property type="entry name" value="Mhr1"/>
    <property type="match status" value="1"/>
</dbReference>
<dbReference type="PANTHER" id="PTHR28184">
    <property type="entry name" value="MITOCHONDRIAL HOMOLOGOUS RECOMBINATION PROTEIN 1"/>
    <property type="match status" value="1"/>
</dbReference>
<dbReference type="GO" id="GO:0003697">
    <property type="term" value="F:single-stranded DNA binding"/>
    <property type="evidence" value="ECO:0007669"/>
    <property type="project" value="InterPro"/>
</dbReference>